<dbReference type="PROSITE" id="PS50977">
    <property type="entry name" value="HTH_TETR_2"/>
    <property type="match status" value="1"/>
</dbReference>
<feature type="DNA-binding region" description="H-T-H motif" evidence="2">
    <location>
        <begin position="37"/>
        <end position="56"/>
    </location>
</feature>
<dbReference type="InterPro" id="IPR050109">
    <property type="entry name" value="HTH-type_TetR-like_transc_reg"/>
</dbReference>
<evidence type="ECO:0000313" key="4">
    <source>
        <dbReference type="EMBL" id="ADP80150.1"/>
    </source>
</evidence>
<keyword evidence="1 2" id="KW-0238">DNA-binding</keyword>
<sequence>MRSHGWGGNPPATDKEARERILDATRRCIDVATGAVGIVAVAEDLGVTRQTIYRYFPSTVELLQAAMLSSVEPFLDRLSAELGQLRMAPADLVIEALVTTLDSLLDEPYLALVFEPGRGSAFSRGVTSPNSRAFGRAILDRLPLDWAAEGFTEEYMDELVEHTLRIFQSFVLDPGSPPRRGDDLRRYLRRWLAPTITPSECADRSGARAPERS</sequence>
<dbReference type="AlphaFoldDB" id="E3IWG7"/>
<keyword evidence="5" id="KW-1185">Reference proteome</keyword>
<reference evidence="4 5" key="1">
    <citation type="submission" date="2010-10" db="EMBL/GenBank/DDBJ databases">
        <title>Complete sequence of Frankia sp. EuI1c.</title>
        <authorList>
            <consortium name="US DOE Joint Genome Institute"/>
            <person name="Lucas S."/>
            <person name="Copeland A."/>
            <person name="Lapidus A."/>
            <person name="Cheng J.-F."/>
            <person name="Bruce D."/>
            <person name="Goodwin L."/>
            <person name="Pitluck S."/>
            <person name="Chertkov O."/>
            <person name="Detter J.C."/>
            <person name="Han C."/>
            <person name="Tapia R."/>
            <person name="Land M."/>
            <person name="Hauser L."/>
            <person name="Jeffries C."/>
            <person name="Kyrpides N."/>
            <person name="Ivanova N."/>
            <person name="Mikhailova N."/>
            <person name="Beauchemin N."/>
            <person name="Sen A."/>
            <person name="Sur S.A."/>
            <person name="Gtari M."/>
            <person name="Wall L."/>
            <person name="Tisa L."/>
            <person name="Woyke T."/>
        </authorList>
    </citation>
    <scope>NUCLEOTIDE SEQUENCE [LARGE SCALE GENOMIC DNA]</scope>
    <source>
        <strain evidence="5">DSM 45817 / CECT 9037 / EuI1c</strain>
    </source>
</reference>
<proteinExistence type="predicted"/>
<feature type="domain" description="HTH tetR-type" evidence="3">
    <location>
        <begin position="15"/>
        <end position="74"/>
    </location>
</feature>
<evidence type="ECO:0000259" key="3">
    <source>
        <dbReference type="PROSITE" id="PS50977"/>
    </source>
</evidence>
<dbReference type="InParanoid" id="E3IWG7"/>
<dbReference type="Pfam" id="PF00440">
    <property type="entry name" value="TetR_N"/>
    <property type="match status" value="1"/>
</dbReference>
<dbReference type="InterPro" id="IPR009057">
    <property type="entry name" value="Homeodomain-like_sf"/>
</dbReference>
<dbReference type="EMBL" id="CP002299">
    <property type="protein sequence ID" value="ADP80150.1"/>
    <property type="molecule type" value="Genomic_DNA"/>
</dbReference>
<dbReference type="PANTHER" id="PTHR30055:SF200">
    <property type="entry name" value="HTH-TYPE TRANSCRIPTIONAL REPRESSOR BDCR"/>
    <property type="match status" value="1"/>
</dbReference>
<evidence type="ECO:0000256" key="1">
    <source>
        <dbReference type="ARBA" id="ARBA00023125"/>
    </source>
</evidence>
<organism evidence="4 5">
    <name type="scientific">Pseudofrankia inefficax (strain DSM 45817 / CECT 9037 / DDB 130130 / EuI1c)</name>
    <name type="common">Frankia inefficax</name>
    <dbReference type="NCBI Taxonomy" id="298654"/>
    <lineage>
        <taxon>Bacteria</taxon>
        <taxon>Bacillati</taxon>
        <taxon>Actinomycetota</taxon>
        <taxon>Actinomycetes</taxon>
        <taxon>Frankiales</taxon>
        <taxon>Frankiaceae</taxon>
        <taxon>Pseudofrankia</taxon>
    </lineage>
</organism>
<evidence type="ECO:0000313" key="5">
    <source>
        <dbReference type="Proteomes" id="UP000002484"/>
    </source>
</evidence>
<dbReference type="GO" id="GO:0003700">
    <property type="term" value="F:DNA-binding transcription factor activity"/>
    <property type="evidence" value="ECO:0007669"/>
    <property type="project" value="TreeGrafter"/>
</dbReference>
<dbReference type="eggNOG" id="COG1309">
    <property type="taxonomic scope" value="Bacteria"/>
</dbReference>
<dbReference type="Proteomes" id="UP000002484">
    <property type="component" value="Chromosome"/>
</dbReference>
<dbReference type="KEGG" id="fri:FraEuI1c_2102"/>
<dbReference type="STRING" id="298654.FraEuI1c_2102"/>
<dbReference type="HOGENOM" id="CLU_069356_39_4_11"/>
<dbReference type="Gene3D" id="1.10.357.10">
    <property type="entry name" value="Tetracycline Repressor, domain 2"/>
    <property type="match status" value="1"/>
</dbReference>
<evidence type="ECO:0000256" key="2">
    <source>
        <dbReference type="PROSITE-ProRule" id="PRU00335"/>
    </source>
</evidence>
<dbReference type="SUPFAM" id="SSF46689">
    <property type="entry name" value="Homeodomain-like"/>
    <property type="match status" value="1"/>
</dbReference>
<dbReference type="OrthoDB" id="3212503at2"/>
<dbReference type="PANTHER" id="PTHR30055">
    <property type="entry name" value="HTH-TYPE TRANSCRIPTIONAL REGULATOR RUTR"/>
    <property type="match status" value="1"/>
</dbReference>
<protein>
    <submittedName>
        <fullName evidence="4">Regulatory protein TetR</fullName>
    </submittedName>
</protein>
<accession>E3IWG7</accession>
<gene>
    <name evidence="4" type="ordered locus">FraEuI1c_2102</name>
</gene>
<dbReference type="GO" id="GO:0000976">
    <property type="term" value="F:transcription cis-regulatory region binding"/>
    <property type="evidence" value="ECO:0007669"/>
    <property type="project" value="TreeGrafter"/>
</dbReference>
<dbReference type="InterPro" id="IPR001647">
    <property type="entry name" value="HTH_TetR"/>
</dbReference>
<dbReference type="RefSeq" id="WP_013423269.1">
    <property type="nucleotide sequence ID" value="NC_014666.1"/>
</dbReference>
<name>E3IWG7_PSEI1</name>